<dbReference type="RefSeq" id="XP_046070715.1">
    <property type="nucleotide sequence ID" value="XM_046220691.1"/>
</dbReference>
<evidence type="ECO:0000313" key="2">
    <source>
        <dbReference type="Proteomes" id="UP001201262"/>
    </source>
</evidence>
<dbReference type="Gene3D" id="3.40.50.720">
    <property type="entry name" value="NAD(P)-binding Rossmann-like Domain"/>
    <property type="match status" value="1"/>
</dbReference>
<proteinExistence type="predicted"/>
<dbReference type="AlphaFoldDB" id="A0AAD4KPX9"/>
<dbReference type="Pfam" id="PF00106">
    <property type="entry name" value="adh_short"/>
    <property type="match status" value="1"/>
</dbReference>
<gene>
    <name evidence="1" type="ORF">BGW36DRAFT_429447</name>
</gene>
<dbReference type="SUPFAM" id="SSF51735">
    <property type="entry name" value="NAD(P)-binding Rossmann-fold domains"/>
    <property type="match status" value="1"/>
</dbReference>
<name>A0AAD4KPX9_9EURO</name>
<dbReference type="Proteomes" id="UP001201262">
    <property type="component" value="Unassembled WGS sequence"/>
</dbReference>
<sequence>MDLIQLDVTNDEQIAAVAKHVELKYGKLDVPINNAGILRVAPANSTDLPTRAARTMSY</sequence>
<dbReference type="GeneID" id="70250978"/>
<keyword evidence="2" id="KW-1185">Reference proteome</keyword>
<dbReference type="InterPro" id="IPR036291">
    <property type="entry name" value="NAD(P)-bd_dom_sf"/>
</dbReference>
<reference evidence="1" key="1">
    <citation type="submission" date="2021-12" db="EMBL/GenBank/DDBJ databases">
        <title>Convergent genome expansion in fungi linked to evolution of root-endophyte symbiosis.</title>
        <authorList>
            <consortium name="DOE Joint Genome Institute"/>
            <person name="Ke Y.-H."/>
            <person name="Bonito G."/>
            <person name="Liao H.-L."/>
            <person name="Looney B."/>
            <person name="Rojas-Flechas A."/>
            <person name="Nash J."/>
            <person name="Hameed K."/>
            <person name="Schadt C."/>
            <person name="Martin F."/>
            <person name="Crous P.W."/>
            <person name="Miettinen O."/>
            <person name="Magnuson J.K."/>
            <person name="Labbe J."/>
            <person name="Jacobson D."/>
            <person name="Doktycz M.J."/>
            <person name="Veneault-Fourrey C."/>
            <person name="Kuo A."/>
            <person name="Mondo S."/>
            <person name="Calhoun S."/>
            <person name="Riley R."/>
            <person name="Ohm R."/>
            <person name="LaButti K."/>
            <person name="Andreopoulos B."/>
            <person name="Pangilinan J."/>
            <person name="Nolan M."/>
            <person name="Tritt A."/>
            <person name="Clum A."/>
            <person name="Lipzen A."/>
            <person name="Daum C."/>
            <person name="Barry K."/>
            <person name="Grigoriev I.V."/>
            <person name="Vilgalys R."/>
        </authorList>
    </citation>
    <scope>NUCLEOTIDE SEQUENCE</scope>
    <source>
        <strain evidence="1">PMI_201</strain>
    </source>
</reference>
<comment type="caution">
    <text evidence="1">The sequence shown here is derived from an EMBL/GenBank/DDBJ whole genome shotgun (WGS) entry which is preliminary data.</text>
</comment>
<evidence type="ECO:0000313" key="1">
    <source>
        <dbReference type="EMBL" id="KAH8695573.1"/>
    </source>
</evidence>
<organism evidence="1 2">
    <name type="scientific">Talaromyces proteolyticus</name>
    <dbReference type="NCBI Taxonomy" id="1131652"/>
    <lineage>
        <taxon>Eukaryota</taxon>
        <taxon>Fungi</taxon>
        <taxon>Dikarya</taxon>
        <taxon>Ascomycota</taxon>
        <taxon>Pezizomycotina</taxon>
        <taxon>Eurotiomycetes</taxon>
        <taxon>Eurotiomycetidae</taxon>
        <taxon>Eurotiales</taxon>
        <taxon>Trichocomaceae</taxon>
        <taxon>Talaromyces</taxon>
        <taxon>Talaromyces sect. Bacilispori</taxon>
    </lineage>
</organism>
<accession>A0AAD4KPX9</accession>
<protein>
    <submittedName>
        <fullName evidence="1">Uncharacterized protein</fullName>
    </submittedName>
</protein>
<dbReference type="EMBL" id="JAJTJA010000008">
    <property type="protein sequence ID" value="KAH8695573.1"/>
    <property type="molecule type" value="Genomic_DNA"/>
</dbReference>
<dbReference type="InterPro" id="IPR002347">
    <property type="entry name" value="SDR_fam"/>
</dbReference>